<sequence>MQFLSSTIPTSTTVVYQNYDNVHRVVQVVDRFDVVDTICSAPPGTHISFNLSAAIGDKLYIKFNTKEYFVEHWVNSKEVFNSQAPDSNFYDNDCIVSIDNDLLFRTASHLATVGEYLTIHVMTNGKVEFSTTKTNSSKKRVTWFDDDAKKRANKHIKIGSEELRNLLTKKKASAPIAVDSDVPPPPKTSTHLASRAIGKKCTHSTWDINEVGRMDINGGVRAKKKAAGTNDDPYAFGSADLDVSQSVFRPYRGNSGNFCDRDNFSETITIYDSQERPVDATETIDLTKDSVEERVASTGSLRITINVSAKKYERDNKELTVNVDLDEATAYLIDANRLRKMAFAIESDFGYCNLMVTSKELHIHRIGTRSGNKMTILTINREAFHEYECQIEKKWAVSTNMLKQVLSGGDIYHDVLISIDYDQDGPFLQTEYIARMNNPRIQEPSEWMKLALGFKSKRRIHLSYELQHIPETVPEPEYK</sequence>
<dbReference type="Proteomes" id="UP001158576">
    <property type="component" value="Chromosome PAR"/>
</dbReference>
<feature type="region of interest" description="Disordered" evidence="1">
    <location>
        <begin position="176"/>
        <end position="195"/>
    </location>
</feature>
<evidence type="ECO:0000313" key="3">
    <source>
        <dbReference type="Proteomes" id="UP001158576"/>
    </source>
</evidence>
<dbReference type="EMBL" id="OU015568">
    <property type="protein sequence ID" value="CAG5076734.1"/>
    <property type="molecule type" value="Genomic_DNA"/>
</dbReference>
<proteinExistence type="predicted"/>
<name>A0ABN7RLU8_OIKDI</name>
<protein>
    <submittedName>
        <fullName evidence="2">Oidioi.mRNA.OKI2018_I69.PAR.g8531.t1.cds</fullName>
    </submittedName>
</protein>
<organism evidence="2 3">
    <name type="scientific">Oikopleura dioica</name>
    <name type="common">Tunicate</name>
    <dbReference type="NCBI Taxonomy" id="34765"/>
    <lineage>
        <taxon>Eukaryota</taxon>
        <taxon>Metazoa</taxon>
        <taxon>Chordata</taxon>
        <taxon>Tunicata</taxon>
        <taxon>Appendicularia</taxon>
        <taxon>Copelata</taxon>
        <taxon>Oikopleuridae</taxon>
        <taxon>Oikopleura</taxon>
    </lineage>
</organism>
<gene>
    <name evidence="2" type="ORF">OKIOD_LOCUS89</name>
</gene>
<dbReference type="InterPro" id="IPR046938">
    <property type="entry name" value="DNA_clamp_sf"/>
</dbReference>
<keyword evidence="3" id="KW-1185">Reference proteome</keyword>
<reference evidence="2 3" key="1">
    <citation type="submission" date="2021-04" db="EMBL/GenBank/DDBJ databases">
        <authorList>
            <person name="Bliznina A."/>
        </authorList>
    </citation>
    <scope>NUCLEOTIDE SEQUENCE [LARGE SCALE GENOMIC DNA]</scope>
</reference>
<evidence type="ECO:0000313" key="2">
    <source>
        <dbReference type="EMBL" id="CAG5076734.1"/>
    </source>
</evidence>
<dbReference type="SUPFAM" id="SSF55979">
    <property type="entry name" value="DNA clamp"/>
    <property type="match status" value="1"/>
</dbReference>
<evidence type="ECO:0000256" key="1">
    <source>
        <dbReference type="SAM" id="MobiDB-lite"/>
    </source>
</evidence>
<accession>A0ABN7RLU8</accession>